<dbReference type="Gene3D" id="3.40.50.300">
    <property type="entry name" value="P-loop containing nucleotide triphosphate hydrolases"/>
    <property type="match status" value="1"/>
</dbReference>
<dbReference type="STRING" id="272630.MexAM1_META1p3977"/>
<evidence type="ECO:0000313" key="3">
    <source>
        <dbReference type="EMBL" id="ACS41658.1"/>
    </source>
</evidence>
<dbReference type="NCBIfam" id="TIGR01443">
    <property type="entry name" value="intein_Cterm"/>
    <property type="match status" value="1"/>
</dbReference>
<accession>C5B0S1</accession>
<dbReference type="EMBL" id="CP001510">
    <property type="protein sequence ID" value="ACS41658.1"/>
    <property type="molecule type" value="Genomic_DNA"/>
</dbReference>
<dbReference type="eggNOG" id="COG1061">
    <property type="taxonomic scope" value="Bacteria"/>
</dbReference>
<feature type="compositionally biased region" description="Basic and acidic residues" evidence="1">
    <location>
        <begin position="121"/>
        <end position="141"/>
    </location>
</feature>
<dbReference type="SUPFAM" id="SSF51294">
    <property type="entry name" value="Hedgehog/intein (Hint) domain"/>
    <property type="match status" value="1"/>
</dbReference>
<evidence type="ECO:0000313" key="4">
    <source>
        <dbReference type="Proteomes" id="UP000009081"/>
    </source>
</evidence>
<proteinExistence type="predicted"/>
<feature type="compositionally biased region" description="Basic and acidic residues" evidence="1">
    <location>
        <begin position="98"/>
        <end position="113"/>
    </location>
</feature>
<dbReference type="HOGENOM" id="CLU_473937_0_0_5"/>
<dbReference type="Proteomes" id="UP000009081">
    <property type="component" value="Chromosome"/>
</dbReference>
<reference evidence="3 4" key="1">
    <citation type="journal article" date="2009" name="PLoS ONE">
        <title>Methylobacterium genome sequences: a reference blueprint to investigate microbial metabolism of C1 compounds from natural and industrial sources.</title>
        <authorList>
            <person name="Vuilleumier S."/>
            <person name="Chistoserdova L."/>
            <person name="Lee M.-C."/>
            <person name="Bringel F."/>
            <person name="Lajus A."/>
            <person name="Zhou Y."/>
            <person name="Gourion B."/>
            <person name="Barbe V."/>
            <person name="Chang J."/>
            <person name="Cruveiller S."/>
            <person name="Dossat C."/>
            <person name="Gillett W."/>
            <person name="Gruffaz C."/>
            <person name="Haugen E."/>
            <person name="Hourcade E."/>
            <person name="Levy R."/>
            <person name="Mangenot S."/>
            <person name="Muller E."/>
            <person name="Nadalig T."/>
            <person name="Pagni M."/>
            <person name="Penny C."/>
            <person name="Peyraud R."/>
            <person name="Robinson D.G."/>
            <person name="Roche D."/>
            <person name="Rouy Z."/>
            <person name="Saenampechek C."/>
            <person name="Salvignol G."/>
            <person name="Vallenet D."/>
            <person name="Wu Z."/>
            <person name="Marx C.J."/>
            <person name="Vorholt J.A."/>
            <person name="Olson M.V."/>
            <person name="Kaul R."/>
            <person name="Weissenbach J."/>
            <person name="Medigue C."/>
            <person name="Lidstrom M.E."/>
        </authorList>
    </citation>
    <scope>NUCLEOTIDE SEQUENCE [LARGE SCALE GENOMIC DNA]</scope>
    <source>
        <strain evidence="4">ATCC 14718 / DSM 1338 / JCM 2805 / NCIMB 9133 / AM1</strain>
    </source>
</reference>
<dbReference type="InterPro" id="IPR001650">
    <property type="entry name" value="Helicase_C-like"/>
</dbReference>
<dbReference type="AlphaFoldDB" id="C5B0S1"/>
<sequence length="575" mass="63751">MEVGSGLFSHEDLRRLWSGGASLGLESGSSDGRGAVRSSEVLLRILREEAREPDAGYCGPAEDVRNASTDRAHAEGAWWQWQADPIASDEAARSAGRRVADRVRDEDRREARPEPTAVLLQDRHCEPLANDRNRSGREHSSRGTGEAEGQRQGDVPCSVRVVSISREERGGPEAVYNLRVSGHPSYFAGGVLVHNCHRWFEMLGQWMAAEAWKNIPFVGLSATPWTKGLGKHYDDLIQVTTTAELIEAGYLSPFRVYAPSHPDLGGVRTVAGDYHEGDLSEAMNKPALVADVVTTWRQRGENRPTFVFAVDRAHANHLQGEFEKAGIGCGYIDAFTKPDEREAMFKRFSAGELRVIASVGCLTTGVDLDVRCIVLARPTRSEMLYVQIIGRGLRMPPPHPVFGVKDTCLVLDHSDTTLRLGFVTDIHHDALDDGRERQKSEARQKPEALPKECSACNFLKPAKTPKCPACGFKPERQSEIQCEDGELVEMTPVRKKANADEKAFVFGQLKAYARSKGHKPGWAANKFRERFDVWPNAYRNAPEIEPTAETLGWIKSRQIAFANRRKEPAYAAAAE</sequence>
<dbReference type="PROSITE" id="PS51194">
    <property type="entry name" value="HELICASE_CTER"/>
    <property type="match status" value="1"/>
</dbReference>
<dbReference type="KEGG" id="mea:Mex_1p3977"/>
<evidence type="ECO:0000256" key="1">
    <source>
        <dbReference type="SAM" id="MobiDB-lite"/>
    </source>
</evidence>
<dbReference type="PROSITE" id="PS50818">
    <property type="entry name" value="INTEIN_C_TER"/>
    <property type="match status" value="1"/>
</dbReference>
<name>C5B0S1_METEA</name>
<dbReference type="GO" id="GO:0005829">
    <property type="term" value="C:cytosol"/>
    <property type="evidence" value="ECO:0007669"/>
    <property type="project" value="TreeGrafter"/>
</dbReference>
<dbReference type="PANTHER" id="PTHR47396">
    <property type="entry name" value="TYPE I RESTRICTION ENZYME ECOKI R PROTEIN"/>
    <property type="match status" value="1"/>
</dbReference>
<dbReference type="InterPro" id="IPR050742">
    <property type="entry name" value="Helicase_Restrict-Modif_Enz"/>
</dbReference>
<dbReference type="SMART" id="SM00490">
    <property type="entry name" value="HELICc"/>
    <property type="match status" value="1"/>
</dbReference>
<dbReference type="InterPro" id="IPR030934">
    <property type="entry name" value="Intein_C"/>
</dbReference>
<evidence type="ECO:0000259" key="2">
    <source>
        <dbReference type="PROSITE" id="PS51194"/>
    </source>
</evidence>
<dbReference type="Pfam" id="PF00271">
    <property type="entry name" value="Helicase_C"/>
    <property type="match status" value="1"/>
</dbReference>
<dbReference type="Gene3D" id="2.170.16.10">
    <property type="entry name" value="Hedgehog/Intein (Hint) domain"/>
    <property type="match status" value="1"/>
</dbReference>
<gene>
    <name evidence="3" type="ordered locus">MexAM1_META1p3977</name>
</gene>
<dbReference type="PANTHER" id="PTHR47396:SF1">
    <property type="entry name" value="ATP-DEPENDENT HELICASE IRC3-RELATED"/>
    <property type="match status" value="1"/>
</dbReference>
<dbReference type="SUPFAM" id="SSF52540">
    <property type="entry name" value="P-loop containing nucleoside triphosphate hydrolases"/>
    <property type="match status" value="1"/>
</dbReference>
<feature type="region of interest" description="Disordered" evidence="1">
    <location>
        <begin position="89"/>
        <end position="158"/>
    </location>
</feature>
<dbReference type="InterPro" id="IPR036844">
    <property type="entry name" value="Hint_dom_sf"/>
</dbReference>
<feature type="domain" description="Helicase C-terminal" evidence="2">
    <location>
        <begin position="288"/>
        <end position="442"/>
    </location>
</feature>
<dbReference type="InterPro" id="IPR027417">
    <property type="entry name" value="P-loop_NTPase"/>
</dbReference>
<organism evidence="3 4">
    <name type="scientific">Methylorubrum extorquens (strain ATCC 14718 / DSM 1338 / JCM 2805 / NCIMB 9133 / AM1)</name>
    <name type="common">Methylobacterium extorquens</name>
    <dbReference type="NCBI Taxonomy" id="272630"/>
    <lineage>
        <taxon>Bacteria</taxon>
        <taxon>Pseudomonadati</taxon>
        <taxon>Pseudomonadota</taxon>
        <taxon>Alphaproteobacteria</taxon>
        <taxon>Hyphomicrobiales</taxon>
        <taxon>Methylobacteriaceae</taxon>
        <taxon>Methylorubrum</taxon>
    </lineage>
</organism>
<keyword evidence="4" id="KW-1185">Reference proteome</keyword>
<protein>
    <recommendedName>
        <fullName evidence="2">Helicase C-terminal domain-containing protein</fullName>
    </recommendedName>
</protein>